<evidence type="ECO:0000313" key="2">
    <source>
        <dbReference type="EMBL" id="CAI2183279.1"/>
    </source>
</evidence>
<protein>
    <submittedName>
        <fullName evidence="2">9186_t:CDS:1</fullName>
    </submittedName>
</protein>
<reference evidence="2" key="1">
    <citation type="submission" date="2022-08" db="EMBL/GenBank/DDBJ databases">
        <authorList>
            <person name="Kallberg Y."/>
            <person name="Tangrot J."/>
            <person name="Rosling A."/>
        </authorList>
    </citation>
    <scope>NUCLEOTIDE SEQUENCE</scope>
    <source>
        <strain evidence="2">Wild A</strain>
    </source>
</reference>
<keyword evidence="3" id="KW-1185">Reference proteome</keyword>
<evidence type="ECO:0000313" key="3">
    <source>
        <dbReference type="Proteomes" id="UP001153678"/>
    </source>
</evidence>
<name>A0A9W4WW15_9GLOM</name>
<dbReference type="AlphaFoldDB" id="A0A9W4WW15"/>
<evidence type="ECO:0000256" key="1">
    <source>
        <dbReference type="SAM" id="MobiDB-lite"/>
    </source>
</evidence>
<dbReference type="OrthoDB" id="2402052at2759"/>
<feature type="region of interest" description="Disordered" evidence="1">
    <location>
        <begin position="136"/>
        <end position="176"/>
    </location>
</feature>
<feature type="compositionally biased region" description="Basic residues" evidence="1">
    <location>
        <begin position="593"/>
        <end position="604"/>
    </location>
</feature>
<gene>
    <name evidence="2" type="ORF">FWILDA_LOCUS11000</name>
</gene>
<proteinExistence type="predicted"/>
<dbReference type="EMBL" id="CAMKVN010002985">
    <property type="protein sequence ID" value="CAI2183279.1"/>
    <property type="molecule type" value="Genomic_DNA"/>
</dbReference>
<organism evidence="2 3">
    <name type="scientific">Funneliformis geosporum</name>
    <dbReference type="NCBI Taxonomy" id="1117311"/>
    <lineage>
        <taxon>Eukaryota</taxon>
        <taxon>Fungi</taxon>
        <taxon>Fungi incertae sedis</taxon>
        <taxon>Mucoromycota</taxon>
        <taxon>Glomeromycotina</taxon>
        <taxon>Glomeromycetes</taxon>
        <taxon>Glomerales</taxon>
        <taxon>Glomeraceae</taxon>
        <taxon>Funneliformis</taxon>
    </lineage>
</organism>
<comment type="caution">
    <text evidence="2">The sequence shown here is derived from an EMBL/GenBank/DDBJ whole genome shotgun (WGS) entry which is preliminary data.</text>
</comment>
<sequence length="604" mass="68598">MSTPTIIATENLAEEMESWGLHHATYWSRNPSSWGCLSDWDVQFIEETPGCTRDESHRNLGIELNILLNKFPSTSRQYSKANALKKALGNSDGDSANILLWEKHLEELKSIAISDRVHRRTIKSITIQEEIGRAEEQISEKSKKHKASTKECEISSSSSSSKNDENYNKQEDDDAIISGNDLREASESMVGKVRTPLTVNNIGLDLVGFLSSNQCLRSEKANDEPPKTPEHQIYQKQGDYSKPFASCEEQSHGIHSSEISQNLGDSIESNDHDSDEDEFGLKDMNLFKQSIGQLEEMEIEVGKIFSEEELSEIVEKKKEQSIPEIDEEILEYIDTFAKEEIMTHILILFMTTVTDWVRILEMEPNPLTMDMPEAWHRINVWRTIDIMFSDTPYVYVVGGEKAGLACSERKNRYRTLANIGPTQRKKIGKKGDAYVRTIGSTSTDWAGSEAGHKWDGPHGTKLMKESGLSLPRTLKDIFVHLAGKIDFEEQKMRKLNIIGFIHAGAVLMRVSLDCPAGYICRYTRRNLLEVYADVNNFGRSLDVLVEIIHAKFLILQTMKIVNDLDDNSNVSRWKQQIKSNSKRSLDMPDVHPTPKKQRNAKTKR</sequence>
<accession>A0A9W4WW15</accession>
<dbReference type="Proteomes" id="UP001153678">
    <property type="component" value="Unassembled WGS sequence"/>
</dbReference>
<feature type="region of interest" description="Disordered" evidence="1">
    <location>
        <begin position="575"/>
        <end position="604"/>
    </location>
</feature>